<evidence type="ECO:0000313" key="2">
    <source>
        <dbReference type="Proteomes" id="UP001163828"/>
    </source>
</evidence>
<name>A0ABQ8PW25_9AGAR</name>
<protein>
    <submittedName>
        <fullName evidence="1">Uncharacterized protein</fullName>
    </submittedName>
</protein>
<proteinExistence type="predicted"/>
<organism evidence="1 2">
    <name type="scientific">Lentinula boryana</name>
    <dbReference type="NCBI Taxonomy" id="40481"/>
    <lineage>
        <taxon>Eukaryota</taxon>
        <taxon>Fungi</taxon>
        <taxon>Dikarya</taxon>
        <taxon>Basidiomycota</taxon>
        <taxon>Agaricomycotina</taxon>
        <taxon>Agaricomycetes</taxon>
        <taxon>Agaricomycetidae</taxon>
        <taxon>Agaricales</taxon>
        <taxon>Marasmiineae</taxon>
        <taxon>Omphalotaceae</taxon>
        <taxon>Lentinula</taxon>
    </lineage>
</organism>
<evidence type="ECO:0000313" key="1">
    <source>
        <dbReference type="EMBL" id="KAJ3990641.1"/>
    </source>
</evidence>
<accession>A0ABQ8PW25</accession>
<keyword evidence="2" id="KW-1185">Reference proteome</keyword>
<comment type="caution">
    <text evidence="1">The sequence shown here is derived from an EMBL/GenBank/DDBJ whole genome shotgun (WGS) entry which is preliminary data.</text>
</comment>
<sequence length="113" mass="12803">MEKSSSDSLSILRQYLLFSLTPTGNYFFDPQLISAIASDGGPQVCGARAHVQSVWLWILGIWDPSHNLNLYMKDIGKLFKELLSQVSGITNYFRKSNYGTWHLTAECEKQKIS</sequence>
<reference evidence="1" key="1">
    <citation type="submission" date="2022-08" db="EMBL/GenBank/DDBJ databases">
        <authorList>
            <consortium name="DOE Joint Genome Institute"/>
            <person name="Min B."/>
            <person name="Riley R."/>
            <person name="Sierra-Patev S."/>
            <person name="Naranjo-Ortiz M."/>
            <person name="Looney B."/>
            <person name="Konkel Z."/>
            <person name="Slot J.C."/>
            <person name="Sakamoto Y."/>
            <person name="Steenwyk J.L."/>
            <person name="Rokas A."/>
            <person name="Carro J."/>
            <person name="Camarero S."/>
            <person name="Ferreira P."/>
            <person name="Molpeceres G."/>
            <person name="Ruiz-Duenas F.J."/>
            <person name="Serrano A."/>
            <person name="Henrissat B."/>
            <person name="Drula E."/>
            <person name="Hughes K.W."/>
            <person name="Mata J.L."/>
            <person name="Ishikawa N.K."/>
            <person name="Vargas-Isla R."/>
            <person name="Ushijima S."/>
            <person name="Smith C.A."/>
            <person name="Ahrendt S."/>
            <person name="Andreopoulos W."/>
            <person name="He G."/>
            <person name="Labutti K."/>
            <person name="Lipzen A."/>
            <person name="Ng V."/>
            <person name="Sandor L."/>
            <person name="Barry K."/>
            <person name="Martinez A.T."/>
            <person name="Xiao Y."/>
            <person name="Gibbons J.G."/>
            <person name="Terashima K."/>
            <person name="Hibbett D.S."/>
            <person name="Grigoriev I.V."/>
        </authorList>
    </citation>
    <scope>NUCLEOTIDE SEQUENCE</scope>
    <source>
        <strain evidence="1">TFB10827</strain>
    </source>
</reference>
<gene>
    <name evidence="1" type="ORF">F5050DRAFT_1813735</name>
</gene>
<dbReference type="Proteomes" id="UP001163828">
    <property type="component" value="Unassembled WGS sequence"/>
</dbReference>
<dbReference type="EMBL" id="MU791736">
    <property type="protein sequence ID" value="KAJ3990641.1"/>
    <property type="molecule type" value="Genomic_DNA"/>
</dbReference>